<protein>
    <submittedName>
        <fullName evidence="9">LLM class flavin-dependent oxidoreductase</fullName>
    </submittedName>
</protein>
<dbReference type="Proteomes" id="UP000295411">
    <property type="component" value="Unassembled WGS sequence"/>
</dbReference>
<evidence type="ECO:0000313" key="9">
    <source>
        <dbReference type="EMBL" id="TDK26562.1"/>
    </source>
</evidence>
<dbReference type="PANTHER" id="PTHR30011:SF16">
    <property type="entry name" value="C2H2 FINGER DOMAIN TRANSCRIPTION FACTOR (EUROFUNG)-RELATED"/>
    <property type="match status" value="1"/>
</dbReference>
<feature type="binding site" evidence="6">
    <location>
        <position position="113"/>
    </location>
    <ligand>
        <name>FMN</name>
        <dbReference type="ChEBI" id="CHEBI:58210"/>
    </ligand>
</feature>
<dbReference type="AlphaFoldDB" id="A0A4V3AME2"/>
<dbReference type="PIRSF" id="PIRSF000337">
    <property type="entry name" value="NTA_MOA"/>
    <property type="match status" value="1"/>
</dbReference>
<comment type="similarity">
    <text evidence="5">Belongs to the NtaA/SnaA/DszA monooxygenase family.</text>
</comment>
<dbReference type="SUPFAM" id="SSF51679">
    <property type="entry name" value="Bacterial luciferase-like"/>
    <property type="match status" value="1"/>
</dbReference>
<dbReference type="RefSeq" id="WP_133402922.1">
    <property type="nucleotide sequence ID" value="NZ_SMTK01000002.1"/>
</dbReference>
<evidence type="ECO:0000256" key="6">
    <source>
        <dbReference type="PIRSR" id="PIRSR000337-1"/>
    </source>
</evidence>
<evidence type="ECO:0000256" key="2">
    <source>
        <dbReference type="ARBA" id="ARBA00022643"/>
    </source>
</evidence>
<dbReference type="InterPro" id="IPR016215">
    <property type="entry name" value="NTA_MOA"/>
</dbReference>
<feature type="binding site" evidence="6">
    <location>
        <position position="239"/>
    </location>
    <ligand>
        <name>FMN</name>
        <dbReference type="ChEBI" id="CHEBI:58210"/>
    </ligand>
</feature>
<feature type="region of interest" description="Disordered" evidence="7">
    <location>
        <begin position="448"/>
        <end position="468"/>
    </location>
</feature>
<keyword evidence="10" id="KW-1185">Reference proteome</keyword>
<dbReference type="Pfam" id="PF00296">
    <property type="entry name" value="Bac_luciferase"/>
    <property type="match status" value="1"/>
</dbReference>
<feature type="binding site" evidence="6">
    <location>
        <position position="167"/>
    </location>
    <ligand>
        <name>FMN</name>
        <dbReference type="ChEBI" id="CHEBI:58210"/>
    </ligand>
</feature>
<dbReference type="NCBIfam" id="TIGR03860">
    <property type="entry name" value="FMN_nitrolo"/>
    <property type="match status" value="1"/>
</dbReference>
<gene>
    <name evidence="9" type="ORF">E2F48_05065</name>
</gene>
<evidence type="ECO:0000313" key="10">
    <source>
        <dbReference type="Proteomes" id="UP000295411"/>
    </source>
</evidence>
<dbReference type="InterPro" id="IPR036661">
    <property type="entry name" value="Luciferase-like_sf"/>
</dbReference>
<feature type="binding site" evidence="6">
    <location>
        <position position="163"/>
    </location>
    <ligand>
        <name>FMN</name>
        <dbReference type="ChEBI" id="CHEBI:58210"/>
    </ligand>
</feature>
<evidence type="ECO:0000256" key="3">
    <source>
        <dbReference type="ARBA" id="ARBA00023002"/>
    </source>
</evidence>
<feature type="compositionally biased region" description="Basic and acidic residues" evidence="7">
    <location>
        <begin position="448"/>
        <end position="458"/>
    </location>
</feature>
<dbReference type="Gene3D" id="3.20.20.30">
    <property type="entry name" value="Luciferase-like domain"/>
    <property type="match status" value="1"/>
</dbReference>
<evidence type="ECO:0000256" key="7">
    <source>
        <dbReference type="SAM" id="MobiDB-lite"/>
    </source>
</evidence>
<organism evidence="9 10">
    <name type="scientific">Arthrobacter crusticola</name>
    <dbReference type="NCBI Taxonomy" id="2547960"/>
    <lineage>
        <taxon>Bacteria</taxon>
        <taxon>Bacillati</taxon>
        <taxon>Actinomycetota</taxon>
        <taxon>Actinomycetes</taxon>
        <taxon>Micrococcales</taxon>
        <taxon>Micrococcaceae</taxon>
        <taxon>Arthrobacter</taxon>
    </lineage>
</organism>
<name>A0A4V3AME2_9MICC</name>
<comment type="caution">
    <text evidence="9">The sequence shown here is derived from an EMBL/GenBank/DDBJ whole genome shotgun (WGS) entry which is preliminary data.</text>
</comment>
<dbReference type="EMBL" id="SMTK01000002">
    <property type="protein sequence ID" value="TDK26562.1"/>
    <property type="molecule type" value="Genomic_DNA"/>
</dbReference>
<evidence type="ECO:0000256" key="4">
    <source>
        <dbReference type="ARBA" id="ARBA00023033"/>
    </source>
</evidence>
<dbReference type="OrthoDB" id="3265338at2"/>
<evidence type="ECO:0000259" key="8">
    <source>
        <dbReference type="Pfam" id="PF00296"/>
    </source>
</evidence>
<sequence length="468" mass="51517">MSLSPHASGSPRRIRFNAFDMNCVGHQSPGLWRHPEDQSWRYKDLRYWAGLAETLEKGLFDGIFIADVLGTYDVYGGSNEATLRQGTQTPVNDPFLLVSAMALVTEHLGFGVTAGTAYEHPYPFARRLSTLDHLTNGRFGWNVVTGYLPSAARNLGQTDQLEHDERYNHADEYLEVLYKLLEGSWEDDAVVRDAESGVFTDPAKVHGIGHEGRYFTTPGIHLSEPSPQRTPVIYQAGASPRGIAFAAGNAEAVFVGSPTKAILKETVAKIRDAVEAAGRDRYSVRIYTMLTVITDETEEKAHAKHEEYKKYVSYEGALVLLSGWLGIDLSVYDPDEPLGNVKSNAIQSAVANFSKVEDDGKPWTVRDIAEWAGIGGLGPRVVGSGAQVAGELQAWVEETDVDGFNLAYAITPGSFEDVVKYVVPELQKRGAYPTEYVEGTLRHKLFGRGDRLPAEHHGSSYRLQPAAR</sequence>
<dbReference type="FunFam" id="3.20.20.30:FF:000008">
    <property type="entry name" value="Xenobiotic compound monooxygenase A subunit"/>
    <property type="match status" value="1"/>
</dbReference>
<feature type="binding site" evidence="6">
    <location>
        <position position="67"/>
    </location>
    <ligand>
        <name>FMN</name>
        <dbReference type="ChEBI" id="CHEBI:58210"/>
    </ligand>
</feature>
<dbReference type="GO" id="GO:0004497">
    <property type="term" value="F:monooxygenase activity"/>
    <property type="evidence" value="ECO:0007669"/>
    <property type="project" value="UniProtKB-KW"/>
</dbReference>
<feature type="domain" description="Luciferase-like" evidence="8">
    <location>
        <begin position="37"/>
        <end position="335"/>
    </location>
</feature>
<keyword evidence="4" id="KW-0503">Monooxygenase</keyword>
<evidence type="ECO:0000256" key="5">
    <source>
        <dbReference type="ARBA" id="ARBA00033748"/>
    </source>
</evidence>
<dbReference type="PANTHER" id="PTHR30011">
    <property type="entry name" value="ALKANESULFONATE MONOOXYGENASE-RELATED"/>
    <property type="match status" value="1"/>
</dbReference>
<evidence type="ECO:0000256" key="1">
    <source>
        <dbReference type="ARBA" id="ARBA00022630"/>
    </source>
</evidence>
<dbReference type="GO" id="GO:0016705">
    <property type="term" value="F:oxidoreductase activity, acting on paired donors, with incorporation or reduction of molecular oxygen"/>
    <property type="evidence" value="ECO:0007669"/>
    <property type="project" value="InterPro"/>
</dbReference>
<dbReference type="InterPro" id="IPR051260">
    <property type="entry name" value="Diverse_substr_monoxygenases"/>
</dbReference>
<proteinExistence type="inferred from homology"/>
<keyword evidence="1 6" id="KW-0285">Flavoprotein</keyword>
<accession>A0A4V3AME2</accession>
<dbReference type="InterPro" id="IPR011251">
    <property type="entry name" value="Luciferase-like_dom"/>
</dbReference>
<reference evidence="9 10" key="1">
    <citation type="submission" date="2019-03" db="EMBL/GenBank/DDBJ databases">
        <title>Arthrobacter sp. nov., an bacterium isolated from biocrust in Mu Us Desert.</title>
        <authorList>
            <person name="Lixiong L."/>
        </authorList>
    </citation>
    <scope>NUCLEOTIDE SEQUENCE [LARGE SCALE GENOMIC DNA]</scope>
    <source>
        <strain evidence="9 10">SLN-3</strain>
    </source>
</reference>
<keyword evidence="2 6" id="KW-0288">FMN</keyword>
<keyword evidence="3" id="KW-0560">Oxidoreductase</keyword>